<keyword evidence="2" id="KW-1185">Reference proteome</keyword>
<evidence type="ECO:0008006" key="3">
    <source>
        <dbReference type="Google" id="ProtNLM"/>
    </source>
</evidence>
<dbReference type="AlphaFoldDB" id="A0A552WK13"/>
<evidence type="ECO:0000313" key="1">
    <source>
        <dbReference type="EMBL" id="TRW43024.1"/>
    </source>
</evidence>
<dbReference type="Pfam" id="PF16264">
    <property type="entry name" value="SatD"/>
    <property type="match status" value="1"/>
</dbReference>
<protein>
    <recommendedName>
        <fullName evidence="3">SatD family protein</fullName>
    </recommendedName>
</protein>
<name>A0A552WK13_9MICO</name>
<sequence>MGLIVDIVRSRELPDRQAAQERIEETFRAIADVVDFVRPLWPTVGDEFQAVFADLSGALMATTMGRLLLPEQIDCRFGLGAGEIQDVGEGATGPIQDGSAWWCARDAINEAHRREKAANPYLRSWFISADRPAEDGVINSYLLMRDHLISAMKPRERRVTAGSLLGQPQAEIAGAEGITQSAVSQSLRRSGGAALLAGHYAMQEPGTS</sequence>
<accession>A0A552WK13</accession>
<dbReference type="Proteomes" id="UP000318693">
    <property type="component" value="Unassembled WGS sequence"/>
</dbReference>
<gene>
    <name evidence="1" type="ORF">FJ693_19310</name>
</gene>
<evidence type="ECO:0000313" key="2">
    <source>
        <dbReference type="Proteomes" id="UP000318693"/>
    </source>
</evidence>
<reference evidence="1 2" key="1">
    <citation type="submission" date="2019-07" db="EMBL/GenBank/DDBJ databases">
        <title>Georgenia wutianyii sp. nov. and Georgenia *** sp. nov. isolated from plateau pika (Ochotona curzoniae) in the Qinghai-Tibet plateau of China.</title>
        <authorList>
            <person name="Tian Z."/>
        </authorList>
    </citation>
    <scope>NUCLEOTIDE SEQUENCE [LARGE SCALE GENOMIC DNA]</scope>
    <source>
        <strain evidence="1 2">Z446</strain>
    </source>
</reference>
<dbReference type="InterPro" id="IPR032580">
    <property type="entry name" value="SatD"/>
</dbReference>
<dbReference type="EMBL" id="VJXR01000111">
    <property type="protein sequence ID" value="TRW43024.1"/>
    <property type="molecule type" value="Genomic_DNA"/>
</dbReference>
<proteinExistence type="predicted"/>
<organism evidence="1 2">
    <name type="scientific">Georgenia yuyongxinii</name>
    <dbReference type="NCBI Taxonomy" id="2589797"/>
    <lineage>
        <taxon>Bacteria</taxon>
        <taxon>Bacillati</taxon>
        <taxon>Actinomycetota</taxon>
        <taxon>Actinomycetes</taxon>
        <taxon>Micrococcales</taxon>
        <taxon>Bogoriellaceae</taxon>
        <taxon>Georgenia</taxon>
    </lineage>
</organism>
<comment type="caution">
    <text evidence="1">The sequence shown here is derived from an EMBL/GenBank/DDBJ whole genome shotgun (WGS) entry which is preliminary data.</text>
</comment>